<sequence length="63" mass="7443">CWVEKEKGKRVISEVVKESSIKFLILEKFSEKISLNSGEVNKKIRSYELDETLTRRGKCWRIP</sequence>
<name>A0ABS8V5V8_DATST</name>
<keyword evidence="2" id="KW-1185">Reference proteome</keyword>
<organism evidence="1 2">
    <name type="scientific">Datura stramonium</name>
    <name type="common">Jimsonweed</name>
    <name type="synonym">Common thornapple</name>
    <dbReference type="NCBI Taxonomy" id="4076"/>
    <lineage>
        <taxon>Eukaryota</taxon>
        <taxon>Viridiplantae</taxon>
        <taxon>Streptophyta</taxon>
        <taxon>Embryophyta</taxon>
        <taxon>Tracheophyta</taxon>
        <taxon>Spermatophyta</taxon>
        <taxon>Magnoliopsida</taxon>
        <taxon>eudicotyledons</taxon>
        <taxon>Gunneridae</taxon>
        <taxon>Pentapetalae</taxon>
        <taxon>asterids</taxon>
        <taxon>lamiids</taxon>
        <taxon>Solanales</taxon>
        <taxon>Solanaceae</taxon>
        <taxon>Solanoideae</taxon>
        <taxon>Datureae</taxon>
        <taxon>Datura</taxon>
    </lineage>
</organism>
<protein>
    <submittedName>
        <fullName evidence="1">Uncharacterized protein</fullName>
    </submittedName>
</protein>
<gene>
    <name evidence="1" type="ORF">HAX54_029404</name>
</gene>
<proteinExistence type="predicted"/>
<dbReference type="EMBL" id="JACEIK010003644">
    <property type="protein sequence ID" value="MCD9642545.1"/>
    <property type="molecule type" value="Genomic_DNA"/>
</dbReference>
<comment type="caution">
    <text evidence="1">The sequence shown here is derived from an EMBL/GenBank/DDBJ whole genome shotgun (WGS) entry which is preliminary data.</text>
</comment>
<feature type="non-terminal residue" evidence="1">
    <location>
        <position position="1"/>
    </location>
</feature>
<dbReference type="Proteomes" id="UP000823775">
    <property type="component" value="Unassembled WGS sequence"/>
</dbReference>
<accession>A0ABS8V5V8</accession>
<evidence type="ECO:0000313" key="2">
    <source>
        <dbReference type="Proteomes" id="UP000823775"/>
    </source>
</evidence>
<reference evidence="1 2" key="1">
    <citation type="journal article" date="2021" name="BMC Genomics">
        <title>Datura genome reveals duplications of psychoactive alkaloid biosynthetic genes and high mutation rate following tissue culture.</title>
        <authorList>
            <person name="Rajewski A."/>
            <person name="Carter-House D."/>
            <person name="Stajich J."/>
            <person name="Litt A."/>
        </authorList>
    </citation>
    <scope>NUCLEOTIDE SEQUENCE [LARGE SCALE GENOMIC DNA]</scope>
    <source>
        <strain evidence="1">AR-01</strain>
    </source>
</reference>
<evidence type="ECO:0000313" key="1">
    <source>
        <dbReference type="EMBL" id="MCD9642545.1"/>
    </source>
</evidence>